<sequence length="1103" mass="126608">MFISNRAKHYFRITSSMSCSSSENEKASDFDGNSSSLSNDEIDSDELQKDKDDTKPPDVVLTEKWVKLELKLKNKTGLVDRKDITDIVKPIKMQFLLLNHCDEVKEAIEKHFDKCNLAYSTEEVDVEMLLNEHIIFSEVTDFLRNKAEELVIQIAPRTSGAKQSLVSKLSAQVEDNLVHFSMIMKKDKDDTKPPDVVLTEKWVKLELKLKNKTGLVDRKDITDIIKPIKMQFLLLNHCDEIKEAIDKHFDKCNLTYSTEVVVVEMLSNKHIIFSEVTDILRNKTEEVVIQIAPRTSKAKESLVRKLSTQVEDNLVHFFYDHEGRIHIVGFLEIATDIKRAVDNVKCLSSKPVLLCLTFDALLIELLQMDDVVIVLNNYLRQRNVETEWGIENGQLCIASSTTIDPNIFQSAIYEQFSMARFSTEAIGGHEPFTTTTHFRSTIQKNINKRLVQKQFEQCTVVASTKDIVARLLHEELKHNRCNKADCEISLSDGLKQLTKKWSCYITNENTLYQNILQHLRHLEEQFKCTLSLEIQHPSIQYVAQCVNWDKGIHVVLVCGTAATLLTDDVVCVSDPMDRYRRVDHESLKKLFWNIPYLGVPDQEKVIHHLKGILAKIDEEKLNSLAIPLKMCDSVPEVTLLQHFNAAFNKSDLKHLKVIYLCYEDIKMTERLTMMLKSGPSSLNFYDFSKVPTYRDEPLNDEENSSDITFKWIVGNIIDQKTDIIVNSTNRELQLQKGAVSLLILEKVGKCLSEDCHDKYPNGIDYGSLAITSGGKFWKSIYHFALPLWTANAEFSTKILEQAVYNCLIQAEKDKCKSIAFPVFGTGKLKYPWGDVARTMRNAFGKFMYCYRHINLKEMRVVLHPDDKKSIEAFETGIVSDLELFSEEFLHQTKSILEARCNDTKIIILHLPSTRFHQSDALITISNQEQASSVLKDSKDGMIKDKRDCSFWSIKVFCSNNTNYTKNMANVFQFILEERLSTITISLLENDDSVPLRTQSKIIRDLVLENENNRYLQLVKLIVLDIQNFASLLSETEQRKHNRQSTWMPPVKDVLGLSKPRFKTVTYTETSQLPKLIISAQLEDINVVSDLEEKFKKSLNKTIV</sequence>
<dbReference type="Gene3D" id="3.40.220.10">
    <property type="entry name" value="Leucine Aminopeptidase, subunit E, domain 1"/>
    <property type="match status" value="1"/>
</dbReference>
<reference evidence="8" key="1">
    <citation type="submission" date="2021-03" db="EMBL/GenBank/DDBJ databases">
        <authorList>
            <person name="Bekaert M."/>
        </authorList>
    </citation>
    <scope>NUCLEOTIDE SEQUENCE</scope>
</reference>
<feature type="region of interest" description="Disordered" evidence="6">
    <location>
        <begin position="20"/>
        <end position="55"/>
    </location>
</feature>
<keyword evidence="5" id="KW-0539">Nucleus</keyword>
<dbReference type="InterPro" id="IPR052056">
    <property type="entry name" value="Mono-ARTD/PARP"/>
</dbReference>
<dbReference type="GO" id="GO:0003714">
    <property type="term" value="F:transcription corepressor activity"/>
    <property type="evidence" value="ECO:0007669"/>
    <property type="project" value="TreeGrafter"/>
</dbReference>
<name>A0A8S3UKL2_MYTED</name>
<dbReference type="EMBL" id="CAJPWZ010002684">
    <property type="protein sequence ID" value="CAG2242819.1"/>
    <property type="molecule type" value="Genomic_DNA"/>
</dbReference>
<evidence type="ECO:0000313" key="9">
    <source>
        <dbReference type="Proteomes" id="UP000683360"/>
    </source>
</evidence>
<dbReference type="InterPro" id="IPR002589">
    <property type="entry name" value="Macro_dom"/>
</dbReference>
<dbReference type="SUPFAM" id="SSF52949">
    <property type="entry name" value="Macro domain-like"/>
    <property type="match status" value="1"/>
</dbReference>
<evidence type="ECO:0000256" key="3">
    <source>
        <dbReference type="ARBA" id="ARBA00022679"/>
    </source>
</evidence>
<dbReference type="EC" id="2.4.2.30" evidence="8"/>
<evidence type="ECO:0000256" key="2">
    <source>
        <dbReference type="ARBA" id="ARBA00022676"/>
    </source>
</evidence>
<dbReference type="OrthoDB" id="10052316at2759"/>
<dbReference type="PANTHER" id="PTHR14453">
    <property type="entry name" value="PARP/ZINC FINGER CCCH TYPE DOMAIN CONTAINING PROTEIN"/>
    <property type="match status" value="1"/>
</dbReference>
<dbReference type="PANTHER" id="PTHR14453:SF67">
    <property type="entry name" value="POLY [ADP-RIBOSE] POLYMERASE"/>
    <property type="match status" value="1"/>
</dbReference>
<dbReference type="GO" id="GO:0005737">
    <property type="term" value="C:cytoplasm"/>
    <property type="evidence" value="ECO:0007669"/>
    <property type="project" value="TreeGrafter"/>
</dbReference>
<keyword evidence="3 8" id="KW-0808">Transferase</keyword>
<keyword evidence="4" id="KW-0520">NAD</keyword>
<comment type="caution">
    <text evidence="8">The sequence shown here is derived from an EMBL/GenBank/DDBJ whole genome shotgun (WGS) entry which is preliminary data.</text>
</comment>
<dbReference type="Proteomes" id="UP000683360">
    <property type="component" value="Unassembled WGS sequence"/>
</dbReference>
<dbReference type="GO" id="GO:0005634">
    <property type="term" value="C:nucleus"/>
    <property type="evidence" value="ECO:0007669"/>
    <property type="project" value="UniProtKB-SubCell"/>
</dbReference>
<feature type="domain" description="Macro" evidence="7">
    <location>
        <begin position="696"/>
        <end position="881"/>
    </location>
</feature>
<gene>
    <name evidence="8" type="ORF">MEDL_54959</name>
</gene>
<protein>
    <submittedName>
        <fullName evidence="8">PARP10_14_15</fullName>
        <ecNumber evidence="8">2.4.2.30</ecNumber>
    </submittedName>
</protein>
<evidence type="ECO:0000256" key="6">
    <source>
        <dbReference type="SAM" id="MobiDB-lite"/>
    </source>
</evidence>
<dbReference type="GO" id="GO:0010629">
    <property type="term" value="P:negative regulation of gene expression"/>
    <property type="evidence" value="ECO:0007669"/>
    <property type="project" value="TreeGrafter"/>
</dbReference>
<evidence type="ECO:0000256" key="4">
    <source>
        <dbReference type="ARBA" id="ARBA00023027"/>
    </source>
</evidence>
<proteinExistence type="predicted"/>
<keyword evidence="9" id="KW-1185">Reference proteome</keyword>
<dbReference type="GO" id="GO:0003950">
    <property type="term" value="F:NAD+ poly-ADP-ribosyltransferase activity"/>
    <property type="evidence" value="ECO:0007669"/>
    <property type="project" value="UniProtKB-EC"/>
</dbReference>
<feature type="compositionally biased region" description="Basic and acidic residues" evidence="6">
    <location>
        <begin position="46"/>
        <end position="55"/>
    </location>
</feature>
<evidence type="ECO:0000313" key="8">
    <source>
        <dbReference type="EMBL" id="CAG2242819.1"/>
    </source>
</evidence>
<dbReference type="Pfam" id="PF01661">
    <property type="entry name" value="Macro"/>
    <property type="match status" value="1"/>
</dbReference>
<keyword evidence="2 8" id="KW-0328">Glycosyltransferase</keyword>
<dbReference type="SMART" id="SM00506">
    <property type="entry name" value="A1pp"/>
    <property type="match status" value="1"/>
</dbReference>
<evidence type="ECO:0000256" key="5">
    <source>
        <dbReference type="ARBA" id="ARBA00023242"/>
    </source>
</evidence>
<evidence type="ECO:0000259" key="7">
    <source>
        <dbReference type="PROSITE" id="PS51154"/>
    </source>
</evidence>
<accession>A0A8S3UKL2</accession>
<dbReference type="AlphaFoldDB" id="A0A8S3UKL2"/>
<evidence type="ECO:0000256" key="1">
    <source>
        <dbReference type="ARBA" id="ARBA00004123"/>
    </source>
</evidence>
<organism evidence="8 9">
    <name type="scientific">Mytilus edulis</name>
    <name type="common">Blue mussel</name>
    <dbReference type="NCBI Taxonomy" id="6550"/>
    <lineage>
        <taxon>Eukaryota</taxon>
        <taxon>Metazoa</taxon>
        <taxon>Spiralia</taxon>
        <taxon>Lophotrochozoa</taxon>
        <taxon>Mollusca</taxon>
        <taxon>Bivalvia</taxon>
        <taxon>Autobranchia</taxon>
        <taxon>Pteriomorphia</taxon>
        <taxon>Mytilida</taxon>
        <taxon>Mytiloidea</taxon>
        <taxon>Mytilidae</taxon>
        <taxon>Mytilinae</taxon>
        <taxon>Mytilus</taxon>
    </lineage>
</organism>
<comment type="subcellular location">
    <subcellularLocation>
        <location evidence="1">Nucleus</location>
    </subcellularLocation>
</comment>
<dbReference type="PROSITE" id="PS51154">
    <property type="entry name" value="MACRO"/>
    <property type="match status" value="1"/>
</dbReference>
<dbReference type="InterPro" id="IPR043472">
    <property type="entry name" value="Macro_dom-like"/>
</dbReference>